<protein>
    <recommendedName>
        <fullName evidence="3">F-box domain-containing protein</fullName>
    </recommendedName>
</protein>
<proteinExistence type="predicted"/>
<accession>A0A2D3VGZ3</accession>
<sequence>MDVAADILAEMALNAPEEPTCHFMRLPLELRKRIYALLLLPPPVTRVHCSILPEIKQCSPGGRFLASTCKPAPSSIRTIGCGTCEWRGGDVHTAIVALNKTIYEEATDVLYESSAAVFYHGVPNQWEQLSDTTRSKVRRLVFVIPLLENYNYFNDVFYTISNAKLIELHFDVDLTRVTGRPIAAQELLWVPEVDGAEIVVDVHIVRAWDEPGSGWEEPITSRRSISEARALELDEKAKEMRLWIIKLLTKVFNEEDRVLVIREN</sequence>
<dbReference type="AlphaFoldDB" id="A0A2D3VGZ3"/>
<dbReference type="GeneID" id="35604237"/>
<gene>
    <name evidence="1" type="ORF">RCC_09165</name>
</gene>
<evidence type="ECO:0000313" key="2">
    <source>
        <dbReference type="Proteomes" id="UP000225277"/>
    </source>
</evidence>
<dbReference type="RefSeq" id="XP_023630175.1">
    <property type="nucleotide sequence ID" value="XM_023774407.1"/>
</dbReference>
<evidence type="ECO:0008006" key="3">
    <source>
        <dbReference type="Google" id="ProtNLM"/>
    </source>
</evidence>
<dbReference type="EMBL" id="FJUY01000016">
    <property type="protein sequence ID" value="CZT23451.1"/>
    <property type="molecule type" value="Genomic_DNA"/>
</dbReference>
<reference evidence="1 2" key="1">
    <citation type="submission" date="2016-03" db="EMBL/GenBank/DDBJ databases">
        <authorList>
            <person name="Ploux O."/>
        </authorList>
    </citation>
    <scope>NUCLEOTIDE SEQUENCE [LARGE SCALE GENOMIC DNA]</scope>
    <source>
        <strain evidence="1 2">URUG2</strain>
    </source>
</reference>
<dbReference type="Proteomes" id="UP000225277">
    <property type="component" value="Unassembled WGS sequence"/>
</dbReference>
<name>A0A2D3VGZ3_9PEZI</name>
<organism evidence="1 2">
    <name type="scientific">Ramularia collo-cygni</name>
    <dbReference type="NCBI Taxonomy" id="112498"/>
    <lineage>
        <taxon>Eukaryota</taxon>
        <taxon>Fungi</taxon>
        <taxon>Dikarya</taxon>
        <taxon>Ascomycota</taxon>
        <taxon>Pezizomycotina</taxon>
        <taxon>Dothideomycetes</taxon>
        <taxon>Dothideomycetidae</taxon>
        <taxon>Mycosphaerellales</taxon>
        <taxon>Mycosphaerellaceae</taxon>
        <taxon>Ramularia</taxon>
    </lineage>
</organism>
<evidence type="ECO:0000313" key="1">
    <source>
        <dbReference type="EMBL" id="CZT23451.1"/>
    </source>
</evidence>
<keyword evidence="2" id="KW-1185">Reference proteome</keyword>
<dbReference type="OrthoDB" id="62952at2759"/>